<keyword evidence="2" id="KW-0378">Hydrolase</keyword>
<protein>
    <submittedName>
        <fullName evidence="2">Beta-ketoadipate enol-lactone hydrolase</fullName>
        <ecNumber evidence="2">3.1.1.24</ecNumber>
    </submittedName>
</protein>
<dbReference type="SUPFAM" id="SSF53474">
    <property type="entry name" value="alpha/beta-Hydrolases"/>
    <property type="match status" value="1"/>
</dbReference>
<dbReference type="InterPro" id="IPR026968">
    <property type="entry name" value="PcaD/CatD"/>
</dbReference>
<proteinExistence type="predicted"/>
<name>V4R8H1_9HYPH</name>
<organism evidence="2 3">
    <name type="scientific">Lutibaculum baratangense AMV1</name>
    <dbReference type="NCBI Taxonomy" id="631454"/>
    <lineage>
        <taxon>Bacteria</taxon>
        <taxon>Pseudomonadati</taxon>
        <taxon>Pseudomonadota</taxon>
        <taxon>Alphaproteobacteria</taxon>
        <taxon>Hyphomicrobiales</taxon>
        <taxon>Tepidamorphaceae</taxon>
        <taxon>Lutibaculum</taxon>
    </lineage>
</organism>
<dbReference type="Proteomes" id="UP000017819">
    <property type="component" value="Unassembled WGS sequence"/>
</dbReference>
<dbReference type="PANTHER" id="PTHR43433">
    <property type="entry name" value="HYDROLASE, ALPHA/BETA FOLD FAMILY PROTEIN"/>
    <property type="match status" value="1"/>
</dbReference>
<dbReference type="PRINTS" id="PR00111">
    <property type="entry name" value="ABHYDROLASE"/>
</dbReference>
<comment type="caution">
    <text evidence="2">The sequence shown here is derived from an EMBL/GenBank/DDBJ whole genome shotgun (WGS) entry which is preliminary data.</text>
</comment>
<dbReference type="AlphaFoldDB" id="V4R8H1"/>
<dbReference type="InterPro" id="IPR029058">
    <property type="entry name" value="AB_hydrolase_fold"/>
</dbReference>
<evidence type="ECO:0000313" key="3">
    <source>
        <dbReference type="Proteomes" id="UP000017819"/>
    </source>
</evidence>
<dbReference type="ESTHER" id="9rhiz-v4r8h1">
    <property type="family name" value="Carboxymethylbutenolide_lactonase"/>
</dbReference>
<dbReference type="GO" id="GO:0047570">
    <property type="term" value="F:3-oxoadipate enol-lactonase activity"/>
    <property type="evidence" value="ECO:0007669"/>
    <property type="project" value="UniProtKB-EC"/>
</dbReference>
<dbReference type="Pfam" id="PF00561">
    <property type="entry name" value="Abhydrolase_1"/>
    <property type="match status" value="1"/>
</dbReference>
<dbReference type="InterPro" id="IPR000073">
    <property type="entry name" value="AB_hydrolase_1"/>
</dbReference>
<dbReference type="Gene3D" id="3.40.50.1820">
    <property type="entry name" value="alpha/beta hydrolase"/>
    <property type="match status" value="1"/>
</dbReference>
<dbReference type="PANTHER" id="PTHR43433:SF5">
    <property type="entry name" value="AB HYDROLASE-1 DOMAIN-CONTAINING PROTEIN"/>
    <property type="match status" value="1"/>
</dbReference>
<accession>V4R8H1</accession>
<feature type="domain" description="AB hydrolase-1" evidence="1">
    <location>
        <begin position="22"/>
        <end position="246"/>
    </location>
</feature>
<evidence type="ECO:0000313" key="2">
    <source>
        <dbReference type="EMBL" id="ESR22466.1"/>
    </source>
</evidence>
<dbReference type="PATRIC" id="fig|631454.5.peg.4140"/>
<dbReference type="InterPro" id="IPR050471">
    <property type="entry name" value="AB_hydrolase"/>
</dbReference>
<keyword evidence="3" id="KW-1185">Reference proteome</keyword>
<dbReference type="EC" id="3.1.1.24" evidence="2"/>
<dbReference type="GO" id="GO:0042952">
    <property type="term" value="P:beta-ketoadipate pathway"/>
    <property type="evidence" value="ECO:0007669"/>
    <property type="project" value="InterPro"/>
</dbReference>
<gene>
    <name evidence="2" type="ORF">N177_4196</name>
</gene>
<evidence type="ECO:0000259" key="1">
    <source>
        <dbReference type="Pfam" id="PF00561"/>
    </source>
</evidence>
<dbReference type="EMBL" id="AWXZ01000044">
    <property type="protein sequence ID" value="ESR22466.1"/>
    <property type="molecule type" value="Genomic_DNA"/>
</dbReference>
<dbReference type="eggNOG" id="COG0596">
    <property type="taxonomic scope" value="Bacteria"/>
</dbReference>
<dbReference type="OrthoDB" id="9793083at2"/>
<dbReference type="RefSeq" id="WP_023434298.1">
    <property type="nucleotide sequence ID" value="NZ_AWXZ01000044.1"/>
</dbReference>
<reference evidence="2 3" key="1">
    <citation type="journal article" date="2014" name="Genome Announc.">
        <title>Draft Genome Sequence of Lutibaculum baratangense Strain AMV1T, Isolated from a Mud Volcano in Andamans, India.</title>
        <authorList>
            <person name="Singh A."/>
            <person name="Sreenivas A."/>
            <person name="Sathyanarayana Reddy G."/>
            <person name="Pinnaka A.K."/>
            <person name="Shivaji S."/>
        </authorList>
    </citation>
    <scope>NUCLEOTIDE SEQUENCE [LARGE SCALE GENOMIC DNA]</scope>
    <source>
        <strain evidence="2 3">AMV1</strain>
    </source>
</reference>
<dbReference type="NCBIfam" id="TIGR02427">
    <property type="entry name" value="protocat_pcaD"/>
    <property type="match status" value="1"/>
</dbReference>
<sequence length="262" mass="28539">MSTLDIENATIHYELSGREGAPLLVLSNSLGTNLSMWDAQVAHFGDRYRILRYDQRGHGRSSAPPGEYSFGQLGRDVVALMDYLGVEKAHFCGLSMGGMTGMWLGVHAPHRVDRLVLANTAAFLPPKELWDGRVRTVTEKGMGAIVDAVVERWFSPEFQASDPDEVARVRAMILATLPAGYAGCCAAIRDMDQREDIRSIRVPTLVICGSKDPATPPAQAEEIVGHVPQARLVTLEAAHLSNIEDPAGFNQAVARFLSEEQG</sequence>
<dbReference type="STRING" id="631454.N177_4196"/>